<dbReference type="Gene3D" id="3.30.450.80">
    <property type="entry name" value="Transcription factor LuxR-like, autoinducer-binding domain"/>
    <property type="match status" value="1"/>
</dbReference>
<dbReference type="InterPro" id="IPR005143">
    <property type="entry name" value="TF_LuxR_autoind-bd_dom"/>
</dbReference>
<dbReference type="PANTHER" id="PTHR44688:SF16">
    <property type="entry name" value="DNA-BINDING TRANSCRIPTIONAL ACTIVATOR DEVR_DOSR"/>
    <property type="match status" value="1"/>
</dbReference>
<comment type="caution">
    <text evidence="5">The sequence shown here is derived from an EMBL/GenBank/DDBJ whole genome shotgun (WGS) entry which is preliminary data.</text>
</comment>
<evidence type="ECO:0000259" key="4">
    <source>
        <dbReference type="PROSITE" id="PS50043"/>
    </source>
</evidence>
<evidence type="ECO:0000256" key="1">
    <source>
        <dbReference type="ARBA" id="ARBA00023015"/>
    </source>
</evidence>
<dbReference type="InterPro" id="IPR036388">
    <property type="entry name" value="WH-like_DNA-bd_sf"/>
</dbReference>
<feature type="domain" description="HTH luxR-type" evidence="4">
    <location>
        <begin position="184"/>
        <end position="249"/>
    </location>
</feature>
<dbReference type="EMBL" id="BLXO01000009">
    <property type="protein sequence ID" value="GFN47330.1"/>
    <property type="molecule type" value="Genomic_DNA"/>
</dbReference>
<evidence type="ECO:0000256" key="3">
    <source>
        <dbReference type="ARBA" id="ARBA00023163"/>
    </source>
</evidence>
<dbReference type="Proteomes" id="UP000504714">
    <property type="component" value="Unassembled WGS sequence"/>
</dbReference>
<gene>
    <name evidence="5" type="primary">lasR</name>
    <name evidence="5" type="ORF">RINTU1_33550</name>
</gene>
<dbReference type="Pfam" id="PF00196">
    <property type="entry name" value="GerE"/>
    <property type="match status" value="1"/>
</dbReference>
<dbReference type="InterPro" id="IPR036693">
    <property type="entry name" value="TF_LuxR_autoind-bd_dom_sf"/>
</dbReference>
<protein>
    <submittedName>
        <fullName evidence="5">Autoinducer response regulator</fullName>
    </submittedName>
</protein>
<proteinExistence type="predicted"/>
<keyword evidence="3" id="KW-0804">Transcription</keyword>
<dbReference type="GO" id="GO:0006355">
    <property type="term" value="P:regulation of DNA-templated transcription"/>
    <property type="evidence" value="ECO:0007669"/>
    <property type="project" value="InterPro"/>
</dbReference>
<sequence length="256" mass="29721">MLFNNEMINNLIKNYLDKKFESYGDIKYAYAIMNKKNTTEMSVISNRPDWFEVYVRVRDRYQHIDPVIITALNRITSFPWDENIMINSDLKLPKIFNMVSANLQLIEVFSIAKKYNIISGYTFILHDCNNNLAVLSILMNDQTGNMLNEKIEKNKDKLQMLLLNTHDILISLYKETDGAVCKNSESKKEKFSSRENEVFYWFSMGKTYREIAIILGIKLGTVKFHMGNIVKKSGVLNAKHAIRLGIESQLIKPMVI</sequence>
<evidence type="ECO:0000313" key="6">
    <source>
        <dbReference type="Proteomes" id="UP000504714"/>
    </source>
</evidence>
<dbReference type="Gene3D" id="1.10.10.10">
    <property type="entry name" value="Winged helix-like DNA-binding domain superfamily/Winged helix DNA-binding domain"/>
    <property type="match status" value="1"/>
</dbReference>
<dbReference type="InterPro" id="IPR016032">
    <property type="entry name" value="Sig_transdc_resp-reg_C-effctor"/>
</dbReference>
<evidence type="ECO:0000256" key="2">
    <source>
        <dbReference type="ARBA" id="ARBA00023125"/>
    </source>
</evidence>
<dbReference type="PROSITE" id="PS00622">
    <property type="entry name" value="HTH_LUXR_1"/>
    <property type="match status" value="1"/>
</dbReference>
<dbReference type="CDD" id="cd06170">
    <property type="entry name" value="LuxR_C_like"/>
    <property type="match status" value="1"/>
</dbReference>
<dbReference type="SMART" id="SM00421">
    <property type="entry name" value="HTH_LUXR"/>
    <property type="match status" value="1"/>
</dbReference>
<keyword evidence="2" id="KW-0238">DNA-binding</keyword>
<reference evidence="5 6" key="1">
    <citation type="submission" date="2020-06" db="EMBL/GenBank/DDBJ databases">
        <title>The genome sequence of Candidatus Regiella insecticola strain Tut.</title>
        <authorList>
            <person name="Nikoh N."/>
            <person name="Tsuchida T."/>
            <person name="Koga R."/>
            <person name="Oshima K."/>
            <person name="Hattori M."/>
            <person name="Fukatsu T."/>
        </authorList>
    </citation>
    <scope>NUCLEOTIDE SEQUENCE [LARGE SCALE GENOMIC DNA]</scope>
    <source>
        <strain evidence="5 6">Tut</strain>
    </source>
</reference>
<dbReference type="PANTHER" id="PTHR44688">
    <property type="entry name" value="DNA-BINDING TRANSCRIPTIONAL ACTIVATOR DEVR_DOSR"/>
    <property type="match status" value="1"/>
</dbReference>
<dbReference type="SUPFAM" id="SSF46894">
    <property type="entry name" value="C-terminal effector domain of the bipartite response regulators"/>
    <property type="match status" value="1"/>
</dbReference>
<dbReference type="PRINTS" id="PR00038">
    <property type="entry name" value="HTHLUXR"/>
</dbReference>
<dbReference type="InterPro" id="IPR000792">
    <property type="entry name" value="Tscrpt_reg_LuxR_C"/>
</dbReference>
<dbReference type="SUPFAM" id="SSF75516">
    <property type="entry name" value="Pheromone-binding domain of LuxR-like quorum-sensing transcription factors"/>
    <property type="match status" value="1"/>
</dbReference>
<keyword evidence="1" id="KW-0805">Transcription regulation</keyword>
<evidence type="ECO:0000313" key="5">
    <source>
        <dbReference type="EMBL" id="GFN47330.1"/>
    </source>
</evidence>
<organism evidence="5 6">
    <name type="scientific">Candidatus Regiella insecticola</name>
    <dbReference type="NCBI Taxonomy" id="138073"/>
    <lineage>
        <taxon>Bacteria</taxon>
        <taxon>Pseudomonadati</taxon>
        <taxon>Pseudomonadota</taxon>
        <taxon>Gammaproteobacteria</taxon>
        <taxon>Enterobacterales</taxon>
        <taxon>Enterobacteriaceae</taxon>
        <taxon>aphid secondary symbionts</taxon>
        <taxon>Candidatus Regiella</taxon>
    </lineage>
</organism>
<dbReference type="Pfam" id="PF03472">
    <property type="entry name" value="Autoind_bind"/>
    <property type="match status" value="1"/>
</dbReference>
<dbReference type="PROSITE" id="PS50043">
    <property type="entry name" value="HTH_LUXR_2"/>
    <property type="match status" value="1"/>
</dbReference>
<dbReference type="AlphaFoldDB" id="A0A6L2ZS72"/>
<dbReference type="GO" id="GO:0003677">
    <property type="term" value="F:DNA binding"/>
    <property type="evidence" value="ECO:0007669"/>
    <property type="project" value="UniProtKB-KW"/>
</dbReference>
<accession>A0A6L2ZS72</accession>
<name>A0A6L2ZS72_9ENTR</name>